<dbReference type="OMA" id="CIDYTHM"/>
<proteinExistence type="predicted"/>
<evidence type="ECO:0000313" key="2">
    <source>
        <dbReference type="Proteomes" id="UP000008974"/>
    </source>
</evidence>
<dbReference type="VEuPathDB" id="GiardiaDB:GLP15_2557"/>
<dbReference type="Proteomes" id="UP000008974">
    <property type="component" value="Unassembled WGS sequence"/>
</dbReference>
<sequence>MKTVVPSTEQTLYYQLRNDGCNAVEVNLEDGAELTHTGETPEDVLVLLKKINAHTSTAQGSHLTIQVYGQPPSNAHTKTPLYLPPSVTIGVITLPDSFLFGEFNYFNVFMNNPYAANDLSDSNILCAIDSTGIFLDATQGKIRQVDILRFFDADVVTLLATYSAQELSFSLAINGVVKPLFYTYRLTPTKVQENISPFFFIQFNNVNLKVIGNIANVQGSLPNPKRTFNLFSYYLQNNFTPNLVTSSISKVDSPPNEPPGLCVPIPPPAVSATTTTTATIAFSTTPQQPQQIVLSSEKVIYKHTTVKPSPKPATLPSKLITSTAEQHTQFMQAAPPTLDDRTEAKKPVELSNICGFGKQMGNHTVYADESTIYAEIDLGTLNILTTQKPIQKPIQQYNFSTTATETPLDNLDATQFSLAIFSLVKTLGSLSSMEINPHSSDFIRPNVRLLCVHKEVLKMLPSYALFPILLSSNVIEPEIPSITSSGLYDFSISENGVEIRSHRDNTFIKVDRFVIRTFEILSQFLEKDFYDKMVSLESDLASNQPPINFQISSYVICISINTACISVLQHKDERRMKLLASMKNVQVQSWFSLSQLSTPLSWHKVAENIYKQISDNAPYSNGFRFLRNALGFMGFIDLSYKIATIDTEGVAITTPIPLIDNQVSTANELETPVSICGVSMPKGCTLQLVTYDISKDRKLGGHKNIAQDYFLNPPGKSSYLDYSTFNRGVYQSESIKTYEFLYENVFAKKGDKKTSDKRAYAMDNVLKHALNELLLSVNAQSDLLDIAASHLNNPDYLYDVFISRELDRVQSPVRSSVIRHACSFHTDTKRIDTSIDSMRNSVDIWNKLKSTVEAGLPFWIFFDEITNVARSQSEAKQDFIITNNSPSFSGREFIIVAHRVGTRILYVLYADGTPVQTVLTSKPINIMLAFDSPWAMSSKYYLCKSPIYSPNYLRLTSWKECFQKPIPFTPYLPSRLEMIPLTSSLNLEMGSSVLSNSNSSAESLSLYNNAANKMSHWESLLFVGSNSLVTPQTTNIYISIYSPYHPDDENLSILHHSLVRQYGSKSPRGSYEEGNYISLVASQYRQRVSSHVGLHNFNNRSSARKLDIDATILNLSKKDIERVPKNDHVLNNISMYRLGKAAKAELLANITNQYYMDGYKFDGINNPLLEDRSIERLKKSICAPESYRFSWQDLKESLGGLYDEPVLLFLCMGHCIDYTHMFNTEELFYGENDTDTIVWNLLLLIFGGGSIYKPCIPVVNFLINMINERAIRLQNPNNPELLMSGNVGPIKRSVNPRSLLDISFPPNILRDEYRSFYNYDKLCYAYASNAFEAYHFGESLKSVDTSQDTRVTTTVSLAPTCNPPASVYVRFEYIYVPRISTGSIDEVLLHESERVNKVIDDLHSVKSEQDDNCEASFPQFELVNTITSKPLYASFQQSNITKSVPYVASKSNISTMQLSNRPVTSFVSSVNGNNNKDVNREMNMYTISNNGYAVDATNLDICVLLSEMLPNRPLYSHCLKVVVRFQGKYGRFMIDRYSSTFSCARFTGDDRTKKKYMEMHGEMRVTIILDYKQMFIFMFLQDLLSNSQANAQRVPWKINWPVRFMVLLHHASAEITTLEN</sequence>
<comment type="caution">
    <text evidence="1">The sequence shown here is derived from an EMBL/GenBank/DDBJ whole genome shotgun (WGS) entry which is preliminary data.</text>
</comment>
<name>E1EXM6_GIAIA</name>
<organism evidence="1 2">
    <name type="scientific">Giardia intestinalis (strain P15)</name>
    <name type="common">Giardia lamblia</name>
    <dbReference type="NCBI Taxonomy" id="658858"/>
    <lineage>
        <taxon>Eukaryota</taxon>
        <taxon>Metamonada</taxon>
        <taxon>Diplomonadida</taxon>
        <taxon>Hexamitidae</taxon>
        <taxon>Giardiinae</taxon>
        <taxon>Giardia</taxon>
    </lineage>
</organism>
<dbReference type="OrthoDB" id="10253927at2759"/>
<evidence type="ECO:0000313" key="1">
    <source>
        <dbReference type="EMBL" id="EFO65013.1"/>
    </source>
</evidence>
<protein>
    <submittedName>
        <fullName evidence="1">Uncharacterized protein</fullName>
    </submittedName>
</protein>
<dbReference type="EMBL" id="ACVC01000052">
    <property type="protein sequence ID" value="EFO65013.1"/>
    <property type="molecule type" value="Genomic_DNA"/>
</dbReference>
<gene>
    <name evidence="1" type="ORF">GLP15_2557</name>
</gene>
<reference evidence="1 2" key="1">
    <citation type="journal article" date="2010" name="BMC Genomics">
        <title>Genome analysis and comparative genomics of a Giardia intestinalis assemblage E isolate.</title>
        <authorList>
            <person name="Jerlstrom-Hultqvist J."/>
            <person name="Franzen O."/>
            <person name="Ankarklev J."/>
            <person name="Xu F."/>
            <person name="Nohynkova E."/>
            <person name="Andersson J.O."/>
            <person name="Svard S.G."/>
            <person name="Andersson B."/>
        </authorList>
    </citation>
    <scope>NUCLEOTIDE SEQUENCE [LARGE SCALE GENOMIC DNA]</scope>
    <source>
        <strain evidence="1 2">P15</strain>
    </source>
</reference>
<accession>E1EXM6</accession>